<comment type="caution">
    <text evidence="1">The sequence shown here is derived from an EMBL/GenBank/DDBJ whole genome shotgun (WGS) entry which is preliminary data.</text>
</comment>
<dbReference type="GO" id="GO:0003676">
    <property type="term" value="F:nucleic acid binding"/>
    <property type="evidence" value="ECO:0007669"/>
    <property type="project" value="InterPro"/>
</dbReference>
<dbReference type="EMBL" id="CATQJL010000095">
    <property type="protein sequence ID" value="CAJ0592372.1"/>
    <property type="molecule type" value="Genomic_DNA"/>
</dbReference>
<sequence>MAYESKYEMPDILEKILKCLPKEYEALESAPFSYRNFKKIVQFNVNVKPVVTCERTIKQLYKDLMMFDFISGEEYSRIDLDDACTLASLIKHTNGFEEVNGNSPAMFFKITDTQELIIELKAKPGPQGNTAIYVREKVKASSKKAYVVFKGNTCETGIDFPPYTSEMVIYWNHIPGLPPEMVRAPLILENTSLRPTDVLCGREVTEVRNEIQRILKNHAATSFNREFDFDRFLIRYPWECSPRLMPCIMKVAGREYGDELPCSQYSGCPSAQTTYSFLCPDNPANLPNGIEQHRALDDALMEAYILREMIKRGDYEVDLDE</sequence>
<gene>
    <name evidence="1" type="ORF">CYNAS_LOCUS4354</name>
    <name evidence="2" type="ORF">CYNAS_LOCUS4355</name>
</gene>
<proteinExistence type="predicted"/>
<evidence type="ECO:0000313" key="1">
    <source>
        <dbReference type="EMBL" id="CAJ0592371.1"/>
    </source>
</evidence>
<dbReference type="SUPFAM" id="SSF53098">
    <property type="entry name" value="Ribonuclease H-like"/>
    <property type="match status" value="1"/>
</dbReference>
<name>A0AA36DTB3_CYLNA</name>
<accession>A0AA36DTB3</accession>
<dbReference type="Proteomes" id="UP001176961">
    <property type="component" value="Unassembled WGS sequence"/>
</dbReference>
<evidence type="ECO:0000313" key="3">
    <source>
        <dbReference type="Proteomes" id="UP001176961"/>
    </source>
</evidence>
<organism evidence="1 3">
    <name type="scientific">Cylicocyclus nassatus</name>
    <name type="common">Nematode worm</name>
    <dbReference type="NCBI Taxonomy" id="53992"/>
    <lineage>
        <taxon>Eukaryota</taxon>
        <taxon>Metazoa</taxon>
        <taxon>Ecdysozoa</taxon>
        <taxon>Nematoda</taxon>
        <taxon>Chromadorea</taxon>
        <taxon>Rhabditida</taxon>
        <taxon>Rhabditina</taxon>
        <taxon>Rhabditomorpha</taxon>
        <taxon>Strongyloidea</taxon>
        <taxon>Strongylidae</taxon>
        <taxon>Cylicocyclus</taxon>
    </lineage>
</organism>
<dbReference type="InterPro" id="IPR036397">
    <property type="entry name" value="RNaseH_sf"/>
</dbReference>
<keyword evidence="3" id="KW-1185">Reference proteome</keyword>
<evidence type="ECO:0000313" key="2">
    <source>
        <dbReference type="EMBL" id="CAJ0592372.1"/>
    </source>
</evidence>
<dbReference type="InterPro" id="IPR012337">
    <property type="entry name" value="RNaseH-like_sf"/>
</dbReference>
<dbReference type="EMBL" id="CATQJL010000095">
    <property type="protein sequence ID" value="CAJ0592371.1"/>
    <property type="molecule type" value="Genomic_DNA"/>
</dbReference>
<protein>
    <submittedName>
        <fullName evidence="1">Uncharacterized protein</fullName>
    </submittedName>
</protein>
<dbReference type="Gene3D" id="3.30.420.10">
    <property type="entry name" value="Ribonuclease H-like superfamily/Ribonuclease H"/>
    <property type="match status" value="1"/>
</dbReference>
<dbReference type="AlphaFoldDB" id="A0AA36DTB3"/>
<reference evidence="1" key="1">
    <citation type="submission" date="2023-07" db="EMBL/GenBank/DDBJ databases">
        <authorList>
            <consortium name="CYATHOMIX"/>
        </authorList>
    </citation>
    <scope>NUCLEOTIDE SEQUENCE</scope>
    <source>
        <strain evidence="1">N/A</strain>
    </source>
</reference>